<evidence type="ECO:0000256" key="7">
    <source>
        <dbReference type="ARBA" id="ARBA00022840"/>
    </source>
</evidence>
<feature type="region of interest" description="Disordered" evidence="16">
    <location>
        <begin position="797"/>
        <end position="816"/>
    </location>
</feature>
<evidence type="ECO:0000313" key="19">
    <source>
        <dbReference type="EMBL" id="MBC8584066.1"/>
    </source>
</evidence>
<keyword evidence="8 9" id="KW-0346">Stress response</keyword>
<dbReference type="InterPro" id="IPR003593">
    <property type="entry name" value="AAA+_ATPase"/>
</dbReference>
<dbReference type="InterPro" id="IPR027417">
    <property type="entry name" value="P-loop_NTPase"/>
</dbReference>
<dbReference type="SUPFAM" id="SSF88697">
    <property type="entry name" value="PUA domain-like"/>
    <property type="match status" value="1"/>
</dbReference>
<dbReference type="GO" id="GO:0043565">
    <property type="term" value="F:sequence-specific DNA binding"/>
    <property type="evidence" value="ECO:0007669"/>
    <property type="project" value="UniProtKB-UniRule"/>
</dbReference>
<comment type="function">
    <text evidence="9">ATP-dependent serine protease that mediates the selective degradation of mutant and abnormal proteins as well as certain short-lived regulatory proteins. Required for cellular homeostasis and for survival from DNA damage and developmental changes induced by stress. Degrades polypeptides processively to yield small peptide fragments that are 5 to 10 amino acids long. Binds to DNA in a double-stranded, site-specific manner.</text>
</comment>
<evidence type="ECO:0000256" key="13">
    <source>
        <dbReference type="PROSITE-ProRule" id="PRU01122"/>
    </source>
</evidence>
<dbReference type="InterPro" id="IPR003959">
    <property type="entry name" value="ATPase_AAA_core"/>
</dbReference>
<evidence type="ECO:0000256" key="5">
    <source>
        <dbReference type="ARBA" id="ARBA00022801"/>
    </source>
</evidence>
<dbReference type="GO" id="GO:0006515">
    <property type="term" value="P:protein quality control for misfolded or incompletely synthesized proteins"/>
    <property type="evidence" value="ECO:0007669"/>
    <property type="project" value="UniProtKB-UniRule"/>
</dbReference>
<dbReference type="Gene3D" id="3.40.50.300">
    <property type="entry name" value="P-loop containing nucleotide triphosphate hydrolases"/>
    <property type="match status" value="1"/>
</dbReference>
<comment type="induction">
    <text evidence="9">By heat shock.</text>
</comment>
<dbReference type="EMBL" id="JACRTD010000001">
    <property type="protein sequence ID" value="MBC8584066.1"/>
    <property type="molecule type" value="Genomic_DNA"/>
</dbReference>
<dbReference type="SUPFAM" id="SSF54211">
    <property type="entry name" value="Ribosomal protein S5 domain 2-like"/>
    <property type="match status" value="1"/>
</dbReference>
<dbReference type="PROSITE" id="PS51786">
    <property type="entry name" value="LON_PROTEOLYTIC"/>
    <property type="match status" value="1"/>
</dbReference>
<evidence type="ECO:0000256" key="6">
    <source>
        <dbReference type="ARBA" id="ARBA00022825"/>
    </source>
</evidence>
<dbReference type="SMART" id="SM00464">
    <property type="entry name" value="LON"/>
    <property type="match status" value="1"/>
</dbReference>
<dbReference type="PIRSF" id="PIRSF001174">
    <property type="entry name" value="Lon_proteas"/>
    <property type="match status" value="1"/>
</dbReference>
<dbReference type="InterPro" id="IPR027065">
    <property type="entry name" value="Lon_Prtase"/>
</dbReference>
<dbReference type="CDD" id="cd19500">
    <property type="entry name" value="RecA-like_Lon"/>
    <property type="match status" value="1"/>
</dbReference>
<evidence type="ECO:0000256" key="4">
    <source>
        <dbReference type="ARBA" id="ARBA00022741"/>
    </source>
</evidence>
<dbReference type="EC" id="3.4.21.53" evidence="9 10"/>
<gene>
    <name evidence="9 19" type="primary">lon</name>
    <name evidence="19" type="ORF">H8705_00515</name>
</gene>
<dbReference type="SMART" id="SM00382">
    <property type="entry name" value="AAA"/>
    <property type="match status" value="1"/>
</dbReference>
<dbReference type="PANTHER" id="PTHR10046">
    <property type="entry name" value="ATP DEPENDENT LON PROTEASE FAMILY MEMBER"/>
    <property type="match status" value="1"/>
</dbReference>
<name>A0A926EK65_9FIRM</name>
<evidence type="ECO:0000256" key="8">
    <source>
        <dbReference type="ARBA" id="ARBA00023016"/>
    </source>
</evidence>
<dbReference type="NCBIfam" id="TIGR00763">
    <property type="entry name" value="lon"/>
    <property type="match status" value="1"/>
</dbReference>
<dbReference type="Gene3D" id="2.30.130.40">
    <property type="entry name" value="LON domain-like"/>
    <property type="match status" value="1"/>
</dbReference>
<organism evidence="19 20">
    <name type="scientific">Youxingia wuxianensis</name>
    <dbReference type="NCBI Taxonomy" id="2763678"/>
    <lineage>
        <taxon>Bacteria</taxon>
        <taxon>Bacillati</taxon>
        <taxon>Bacillota</taxon>
        <taxon>Clostridia</taxon>
        <taxon>Eubacteriales</taxon>
        <taxon>Oscillospiraceae</taxon>
        <taxon>Youxingia</taxon>
    </lineage>
</organism>
<dbReference type="InterPro" id="IPR008269">
    <property type="entry name" value="Lon_proteolytic"/>
</dbReference>
<evidence type="ECO:0000256" key="1">
    <source>
        <dbReference type="ARBA" id="ARBA00004496"/>
    </source>
</evidence>
<dbReference type="HAMAP" id="MF_01973">
    <property type="entry name" value="lon_bact"/>
    <property type="match status" value="1"/>
</dbReference>
<dbReference type="InterPro" id="IPR004815">
    <property type="entry name" value="Lon_bac/euk-typ"/>
</dbReference>
<dbReference type="Gene3D" id="3.30.230.10">
    <property type="match status" value="1"/>
</dbReference>
<keyword evidence="7 9" id="KW-0067">ATP-binding</keyword>
<feature type="coiled-coil region" evidence="15">
    <location>
        <begin position="256"/>
        <end position="293"/>
    </location>
</feature>
<dbReference type="InterPro" id="IPR015947">
    <property type="entry name" value="PUA-like_sf"/>
</dbReference>
<comment type="subunit">
    <text evidence="9 10">Homohexamer. Organized in a ring with a central cavity.</text>
</comment>
<feature type="domain" description="Lon proteolytic" evidence="17">
    <location>
        <begin position="604"/>
        <end position="785"/>
    </location>
</feature>
<dbReference type="FunFam" id="3.40.50.300:FF:000382">
    <property type="entry name" value="Lon protease homolog 2, peroxisomal"/>
    <property type="match status" value="1"/>
</dbReference>
<evidence type="ECO:0000313" key="20">
    <source>
        <dbReference type="Proteomes" id="UP000623678"/>
    </source>
</evidence>
<dbReference type="GO" id="GO:0016887">
    <property type="term" value="F:ATP hydrolysis activity"/>
    <property type="evidence" value="ECO:0007669"/>
    <property type="project" value="UniProtKB-UniRule"/>
</dbReference>
<sequence length="816" mass="91362">MSEVLNKKEEILTTEENHLVIPVLVLRGLVLFPQMVLHFDVGRDKSILALNQVMTSNRQIFLVAQKNIREDDPKVEDLYKVGVVAQVKQIIKSPGGTWRVLVEGMYRAKMIEVVSETPYFEALVRGFPLKTTRNLKSALCDALMRTVKDLFEEYCFLTPRMPKELVINALVSEDPIHLVEYIAGNMQIEVEDKQAILTQSDPLKRLEMLAKLLESENDILSLEQEIQEKVKGQIDKNQREYYLREQMRAISGELGEDDLQQEVDDYYQKISKLKLEQEVAEKLNKEVERMSKLPSNSHEAGVIRGYLDSVLELPWNKFTIDKIDIKKAKALLDREHYGLQKVKERILELLAVRKLAPDIKGQIICLVGPPGVGKTSIARSIAKSMGRKYVRISLGGVRDESDIRGHRKTYIGSMPGRIMAAMKQSGSTNPLMLLDEVDKLGNDFRGDPSAALLEVLDSEQNHAFRDHYLEVPFDLSHVLFIATANSLDTIPAPLLDRMEVIEITSYTREEKFHIAKEHLLPKQRKRHGLTASKVKFDDDAIYALIDNYTREAGVRSLERQLASLLRKAAKRIVSGDSKKVIISNENITEYLGPRKFKPEEIQGVDEIGLVNGLAWTSVGGEMLQVEVAVLDGSGKVELTGSLGDVMKESAMAAISYIRSKWEIYGVEHDFYKTKDLHIHVPEGAVPKDGPSAGVTICTALVSALSGVPVKQEVAMTGEITLRGRVLPIGGLKEKTMAAYRAGIKTVAIPKENEPDLAEIDPIVRDNIKFVPAEKIDTVLETALVKFSKKKPSPALLESLPIEEGQEMPKANSPIPQ</sequence>
<feature type="active site" evidence="9 11">
    <location>
        <position position="734"/>
    </location>
</feature>
<evidence type="ECO:0000256" key="14">
    <source>
        <dbReference type="RuleBase" id="RU000591"/>
    </source>
</evidence>
<evidence type="ECO:0000256" key="10">
    <source>
        <dbReference type="PIRNR" id="PIRNR001174"/>
    </source>
</evidence>
<evidence type="ECO:0000256" key="16">
    <source>
        <dbReference type="SAM" id="MobiDB-lite"/>
    </source>
</evidence>
<dbReference type="Gene3D" id="1.20.58.1480">
    <property type="match status" value="1"/>
</dbReference>
<dbReference type="InterPro" id="IPR046336">
    <property type="entry name" value="Lon_prtase_N_sf"/>
</dbReference>
<feature type="binding site" evidence="9 12">
    <location>
        <begin position="368"/>
        <end position="375"/>
    </location>
    <ligand>
        <name>ATP</name>
        <dbReference type="ChEBI" id="CHEBI:30616"/>
    </ligand>
</feature>
<dbReference type="SUPFAM" id="SSF52540">
    <property type="entry name" value="P-loop containing nucleoside triphosphate hydrolases"/>
    <property type="match status" value="1"/>
</dbReference>
<keyword evidence="15" id="KW-0175">Coiled coil</keyword>
<dbReference type="Pfam" id="PF22667">
    <property type="entry name" value="Lon_lid"/>
    <property type="match status" value="1"/>
</dbReference>
<comment type="caution">
    <text evidence="19">The sequence shown here is derived from an EMBL/GenBank/DDBJ whole genome shotgun (WGS) entry which is preliminary data.</text>
</comment>
<dbReference type="PROSITE" id="PS51787">
    <property type="entry name" value="LON_N"/>
    <property type="match status" value="1"/>
</dbReference>
<dbReference type="InterPro" id="IPR003111">
    <property type="entry name" value="Lon_prtase_N"/>
</dbReference>
<keyword evidence="6 9" id="KW-0720">Serine protease</keyword>
<keyword evidence="5 9" id="KW-0378">Hydrolase</keyword>
<keyword evidence="3 9" id="KW-0645">Protease</keyword>
<dbReference type="GO" id="GO:0005737">
    <property type="term" value="C:cytoplasm"/>
    <property type="evidence" value="ECO:0007669"/>
    <property type="project" value="UniProtKB-SubCell"/>
</dbReference>
<evidence type="ECO:0000256" key="2">
    <source>
        <dbReference type="ARBA" id="ARBA00022490"/>
    </source>
</evidence>
<evidence type="ECO:0000256" key="3">
    <source>
        <dbReference type="ARBA" id="ARBA00022670"/>
    </source>
</evidence>
<keyword evidence="20" id="KW-1185">Reference proteome</keyword>
<accession>A0A926EK65</accession>
<dbReference type="InterPro" id="IPR054594">
    <property type="entry name" value="Lon_lid"/>
</dbReference>
<reference evidence="19" key="1">
    <citation type="submission" date="2020-08" db="EMBL/GenBank/DDBJ databases">
        <title>Genome public.</title>
        <authorList>
            <person name="Liu C."/>
            <person name="Sun Q."/>
        </authorList>
    </citation>
    <scope>NUCLEOTIDE SEQUENCE</scope>
    <source>
        <strain evidence="19">NSJ-64</strain>
    </source>
</reference>
<dbReference type="GO" id="GO:0004176">
    <property type="term" value="F:ATP-dependent peptidase activity"/>
    <property type="evidence" value="ECO:0007669"/>
    <property type="project" value="UniProtKB-UniRule"/>
</dbReference>
<dbReference type="Pfam" id="PF05362">
    <property type="entry name" value="Lon_C"/>
    <property type="match status" value="1"/>
</dbReference>
<comment type="catalytic activity">
    <reaction evidence="9 10 13">
        <text>Hydrolysis of proteins in presence of ATP.</text>
        <dbReference type="EC" id="3.4.21.53"/>
    </reaction>
</comment>
<comment type="similarity">
    <text evidence="9 10 13 14">Belongs to the peptidase S16 family.</text>
</comment>
<dbReference type="InterPro" id="IPR014721">
    <property type="entry name" value="Ribsml_uS5_D2-typ_fold_subgr"/>
</dbReference>
<dbReference type="GO" id="GO:0034605">
    <property type="term" value="P:cellular response to heat"/>
    <property type="evidence" value="ECO:0007669"/>
    <property type="project" value="UniProtKB-UniRule"/>
</dbReference>
<proteinExistence type="evidence at transcript level"/>
<dbReference type="InterPro" id="IPR008268">
    <property type="entry name" value="Peptidase_S16_AS"/>
</dbReference>
<dbReference type="Pfam" id="PF02190">
    <property type="entry name" value="LON_substr_bdg"/>
    <property type="match status" value="1"/>
</dbReference>
<dbReference type="InterPro" id="IPR027543">
    <property type="entry name" value="Lon_bac"/>
</dbReference>
<dbReference type="PROSITE" id="PS01046">
    <property type="entry name" value="LON_SER"/>
    <property type="match status" value="1"/>
</dbReference>
<evidence type="ECO:0000259" key="18">
    <source>
        <dbReference type="PROSITE" id="PS51787"/>
    </source>
</evidence>
<dbReference type="Pfam" id="PF00004">
    <property type="entry name" value="AAA"/>
    <property type="match status" value="1"/>
</dbReference>
<feature type="domain" description="Lon N-terminal" evidence="18">
    <location>
        <begin position="21"/>
        <end position="217"/>
    </location>
</feature>
<dbReference type="Gene3D" id="1.20.5.5270">
    <property type="match status" value="1"/>
</dbReference>
<dbReference type="GO" id="GO:0004252">
    <property type="term" value="F:serine-type endopeptidase activity"/>
    <property type="evidence" value="ECO:0007669"/>
    <property type="project" value="UniProtKB-UniRule"/>
</dbReference>
<protein>
    <recommendedName>
        <fullName evidence="9 10">Lon protease</fullName>
        <ecNumber evidence="9 10">3.4.21.53</ecNumber>
    </recommendedName>
    <alternativeName>
        <fullName evidence="9">ATP-dependent protease La</fullName>
    </alternativeName>
</protein>
<dbReference type="Gene3D" id="1.10.8.60">
    <property type="match status" value="1"/>
</dbReference>
<dbReference type="PRINTS" id="PR00830">
    <property type="entry name" value="ENDOLAPTASE"/>
</dbReference>
<keyword evidence="4 9" id="KW-0547">Nucleotide-binding</keyword>
<evidence type="ECO:0000256" key="9">
    <source>
        <dbReference type="HAMAP-Rule" id="MF_01973"/>
    </source>
</evidence>
<evidence type="ECO:0000256" key="12">
    <source>
        <dbReference type="PIRSR" id="PIRSR001174-2"/>
    </source>
</evidence>
<evidence type="ECO:0000256" key="15">
    <source>
        <dbReference type="SAM" id="Coils"/>
    </source>
</evidence>
<keyword evidence="2 9" id="KW-0963">Cytoplasm</keyword>
<dbReference type="AlphaFoldDB" id="A0A926EK65"/>
<evidence type="ECO:0000256" key="11">
    <source>
        <dbReference type="PIRSR" id="PIRSR001174-1"/>
    </source>
</evidence>
<evidence type="ECO:0000259" key="17">
    <source>
        <dbReference type="PROSITE" id="PS51786"/>
    </source>
</evidence>
<dbReference type="RefSeq" id="WP_262393922.1">
    <property type="nucleotide sequence ID" value="NZ_JACRTD010000001.1"/>
</dbReference>
<dbReference type="Proteomes" id="UP000623678">
    <property type="component" value="Unassembled WGS sequence"/>
</dbReference>
<comment type="subcellular location">
    <subcellularLocation>
        <location evidence="1 9 10">Cytoplasm</location>
    </subcellularLocation>
</comment>
<feature type="active site" evidence="9 11">
    <location>
        <position position="691"/>
    </location>
</feature>
<dbReference type="GO" id="GO:0005524">
    <property type="term" value="F:ATP binding"/>
    <property type="evidence" value="ECO:0007669"/>
    <property type="project" value="UniProtKB-UniRule"/>
</dbReference>
<dbReference type="InterPro" id="IPR020568">
    <property type="entry name" value="Ribosomal_Su5_D2-typ_SF"/>
</dbReference>